<organism evidence="2 3">
    <name type="scientific">Acropora cervicornis</name>
    <name type="common">Staghorn coral</name>
    <dbReference type="NCBI Taxonomy" id="6130"/>
    <lineage>
        <taxon>Eukaryota</taxon>
        <taxon>Metazoa</taxon>
        <taxon>Cnidaria</taxon>
        <taxon>Anthozoa</taxon>
        <taxon>Hexacorallia</taxon>
        <taxon>Scleractinia</taxon>
        <taxon>Astrocoeniina</taxon>
        <taxon>Acroporidae</taxon>
        <taxon>Acropora</taxon>
    </lineage>
</organism>
<name>A0AAD9VC72_ACRCE</name>
<proteinExistence type="predicted"/>
<protein>
    <recommendedName>
        <fullName evidence="1">FP protein C-terminal domain-containing protein</fullName>
    </recommendedName>
</protein>
<keyword evidence="3" id="KW-1185">Reference proteome</keyword>
<evidence type="ECO:0000313" key="3">
    <source>
        <dbReference type="Proteomes" id="UP001249851"/>
    </source>
</evidence>
<reference evidence="2" key="1">
    <citation type="journal article" date="2023" name="G3 (Bethesda)">
        <title>Whole genome assembly and annotation of the endangered Caribbean coral Acropora cervicornis.</title>
        <authorList>
            <person name="Selwyn J.D."/>
            <person name="Vollmer S.V."/>
        </authorList>
    </citation>
    <scope>NUCLEOTIDE SEQUENCE</scope>
    <source>
        <strain evidence="2">K2</strain>
    </source>
</reference>
<evidence type="ECO:0000259" key="1">
    <source>
        <dbReference type="Pfam" id="PF25298"/>
    </source>
</evidence>
<dbReference type="Pfam" id="PF25298">
    <property type="entry name" value="Baculo_FP_2nd"/>
    <property type="match status" value="1"/>
</dbReference>
<dbReference type="AlphaFoldDB" id="A0AAD9VC72"/>
<reference evidence="2" key="2">
    <citation type="journal article" date="2023" name="Science">
        <title>Genomic signatures of disease resistance in endangered staghorn corals.</title>
        <authorList>
            <person name="Vollmer S.V."/>
            <person name="Selwyn J.D."/>
            <person name="Despard B.A."/>
            <person name="Roesel C.L."/>
        </authorList>
    </citation>
    <scope>NUCLEOTIDE SEQUENCE</scope>
    <source>
        <strain evidence="2">K2</strain>
    </source>
</reference>
<dbReference type="Proteomes" id="UP001249851">
    <property type="component" value="Unassembled WGS sequence"/>
</dbReference>
<dbReference type="PANTHER" id="PTHR11505">
    <property type="entry name" value="L1 TRANSPOSABLE ELEMENT-RELATED"/>
    <property type="match status" value="1"/>
</dbReference>
<evidence type="ECO:0000313" key="2">
    <source>
        <dbReference type="EMBL" id="KAK2568697.1"/>
    </source>
</evidence>
<sequence length="392" mass="45084">MADCSCILCNELAEGLKNKLIKLTDKGSRGIRKASKERGESVDAKEGDYVHEKCRRDYCLKQNIDRAKRQSLSATPVIPRQLVHAVESTFRFDRNCFFCGTEVNFEYNRKKSQDAFRVTMLETKDSAFLNVFVFMLTAIMSGITKEELVTILDEKLEEKFQRKFDELKQLIDHKLAPLQKMVDEVMETAKFINAKYDDLVKEQKALKLALHTMEAKFYSVTKAHDDLEQYGRRECVEIRGIPVPSDPKSEDTNAVVKSVGDLMGISVTDNDISVSHQMPQSKRYKGKQRGPPAIIAKFTRRVTKDKFYGARSSLHNKSTLDLGFTVRNSIYISESLTENNRELLNDCLRAKKDLKFNFVWTRNGRIFMRHDKDSPAKLISTKDDLKSLYEDE</sequence>
<gene>
    <name evidence="2" type="ORF">P5673_006690</name>
</gene>
<dbReference type="InterPro" id="IPR057251">
    <property type="entry name" value="FP_C"/>
</dbReference>
<dbReference type="EMBL" id="JARQWQ010000011">
    <property type="protein sequence ID" value="KAK2568697.1"/>
    <property type="molecule type" value="Genomic_DNA"/>
</dbReference>
<accession>A0AAD9VC72</accession>
<comment type="caution">
    <text evidence="2">The sequence shown here is derived from an EMBL/GenBank/DDBJ whole genome shotgun (WGS) entry which is preliminary data.</text>
</comment>
<feature type="domain" description="FP protein C-terminal" evidence="1">
    <location>
        <begin position="337"/>
        <end position="388"/>
    </location>
</feature>
<dbReference type="InterPro" id="IPR004244">
    <property type="entry name" value="Transposase_22"/>
</dbReference>